<dbReference type="AlphaFoldDB" id="A0ABD0JWS3"/>
<name>A0ABD0JWS3_9CAEN</name>
<gene>
    <name evidence="1" type="ORF">BaRGS_00029543</name>
</gene>
<evidence type="ECO:0000313" key="1">
    <source>
        <dbReference type="EMBL" id="KAK7479199.1"/>
    </source>
</evidence>
<organism evidence="1 2">
    <name type="scientific">Batillaria attramentaria</name>
    <dbReference type="NCBI Taxonomy" id="370345"/>
    <lineage>
        <taxon>Eukaryota</taxon>
        <taxon>Metazoa</taxon>
        <taxon>Spiralia</taxon>
        <taxon>Lophotrochozoa</taxon>
        <taxon>Mollusca</taxon>
        <taxon>Gastropoda</taxon>
        <taxon>Caenogastropoda</taxon>
        <taxon>Sorbeoconcha</taxon>
        <taxon>Cerithioidea</taxon>
        <taxon>Batillariidae</taxon>
        <taxon>Batillaria</taxon>
    </lineage>
</organism>
<protein>
    <submittedName>
        <fullName evidence="1">Uncharacterized protein</fullName>
    </submittedName>
</protein>
<evidence type="ECO:0000313" key="2">
    <source>
        <dbReference type="Proteomes" id="UP001519460"/>
    </source>
</evidence>
<accession>A0ABD0JWS3</accession>
<proteinExistence type="predicted"/>
<dbReference type="EMBL" id="JACVVK020000308">
    <property type="protein sequence ID" value="KAK7479199.1"/>
    <property type="molecule type" value="Genomic_DNA"/>
</dbReference>
<reference evidence="1 2" key="1">
    <citation type="journal article" date="2023" name="Sci. Data">
        <title>Genome assembly of the Korean intertidal mud-creeper Batillaria attramentaria.</title>
        <authorList>
            <person name="Patra A.K."/>
            <person name="Ho P.T."/>
            <person name="Jun S."/>
            <person name="Lee S.J."/>
            <person name="Kim Y."/>
            <person name="Won Y.J."/>
        </authorList>
    </citation>
    <scope>NUCLEOTIDE SEQUENCE [LARGE SCALE GENOMIC DNA]</scope>
    <source>
        <strain evidence="1">Wonlab-2016</strain>
    </source>
</reference>
<keyword evidence="2" id="KW-1185">Reference proteome</keyword>
<dbReference type="Proteomes" id="UP001519460">
    <property type="component" value="Unassembled WGS sequence"/>
</dbReference>
<sequence>MWPEQVARRGAGNSTNCSYSQRRLEIFDQGKARSVSSHSTTCWPSQRREMERMLSAWLAVAWRAAHTRLLSASLPPPASFSTPAGQRVIDIPSCLYVSTTSWLSLTFVSVYRTRPQRLTGDVCV</sequence>
<comment type="caution">
    <text evidence="1">The sequence shown here is derived from an EMBL/GenBank/DDBJ whole genome shotgun (WGS) entry which is preliminary data.</text>
</comment>